<feature type="chain" id="PRO_5045105867" evidence="1">
    <location>
        <begin position="23"/>
        <end position="336"/>
    </location>
</feature>
<dbReference type="Proteomes" id="UP001623592">
    <property type="component" value="Unassembled WGS sequence"/>
</dbReference>
<dbReference type="PIRSF" id="PIRSF027386">
    <property type="entry name" value="UCP027386_ABC_sbc_TM0202"/>
    <property type="match status" value="1"/>
</dbReference>
<protein>
    <submittedName>
        <fullName evidence="3">ABC transporter substrate-binding protein</fullName>
    </submittedName>
</protein>
<evidence type="ECO:0000313" key="3">
    <source>
        <dbReference type="EMBL" id="MFL0249450.1"/>
    </source>
</evidence>
<dbReference type="EMBL" id="JBJIAA010000002">
    <property type="protein sequence ID" value="MFL0249450.1"/>
    <property type="molecule type" value="Genomic_DNA"/>
</dbReference>
<organism evidence="3 4">
    <name type="scientific">Clostridium neuense</name>
    <dbReference type="NCBI Taxonomy" id="1728934"/>
    <lineage>
        <taxon>Bacteria</taxon>
        <taxon>Bacillati</taxon>
        <taxon>Bacillota</taxon>
        <taxon>Clostridia</taxon>
        <taxon>Eubacteriales</taxon>
        <taxon>Clostridiaceae</taxon>
        <taxon>Clostridium</taxon>
    </lineage>
</organism>
<feature type="signal peptide" evidence="1">
    <location>
        <begin position="1"/>
        <end position="22"/>
    </location>
</feature>
<keyword evidence="1" id="KW-0732">Signal</keyword>
<evidence type="ECO:0000259" key="2">
    <source>
        <dbReference type="Pfam" id="PF09084"/>
    </source>
</evidence>
<dbReference type="PANTHER" id="PTHR30024">
    <property type="entry name" value="ALIPHATIC SULFONATES-BINDING PROTEIN-RELATED"/>
    <property type="match status" value="1"/>
</dbReference>
<dbReference type="InterPro" id="IPR015168">
    <property type="entry name" value="SsuA/THI5"/>
</dbReference>
<dbReference type="PROSITE" id="PS51257">
    <property type="entry name" value="PROKAR_LIPOPROTEIN"/>
    <property type="match status" value="1"/>
</dbReference>
<evidence type="ECO:0000256" key="1">
    <source>
        <dbReference type="SAM" id="SignalP"/>
    </source>
</evidence>
<sequence>MKKIIKKSIVLLTTLVFILALTACGESKQNAPTKESTKKATMNVAALKGPTGMGMVQLMENQDEKKSALNYKFTLSDSPDELVGKIVNSEIDVAAVPTNLALTLYNKTKGKVQFAAVNTLGVLYVLENGNTIKSVSDLKGKTIGASGQGTTADYILQNILKKNNLTIGKDINVEYKTEHADLATALAAGNTNIAMLPQPFVTTAMMKNKNLRIALDLTKEWNKVMGSDSKLAMGCIIAQKSYIEKNKKDFNKFLDEYKKSVDFVNGNVDKASTLIAKYNIVPKAPIAKKAIPNCNIVYIDAKEAKTFMNQFYKVLFNFNPKSVGGKLPDEGFYYEK</sequence>
<comment type="caution">
    <text evidence="3">The sequence shown here is derived from an EMBL/GenBank/DDBJ whole genome shotgun (WGS) entry which is preliminary data.</text>
</comment>
<dbReference type="Gene3D" id="3.40.190.10">
    <property type="entry name" value="Periplasmic binding protein-like II"/>
    <property type="match status" value="2"/>
</dbReference>
<accession>A0ABW8TBX8</accession>
<dbReference type="PANTHER" id="PTHR30024:SF46">
    <property type="entry name" value="ABC TRANSPORTER, SUBSTRATE-BINDING LIPOPROTEIN"/>
    <property type="match status" value="1"/>
</dbReference>
<feature type="domain" description="SsuA/THI5-like" evidence="2">
    <location>
        <begin position="121"/>
        <end position="266"/>
    </location>
</feature>
<dbReference type="InterPro" id="IPR027024">
    <property type="entry name" value="UCP027386_ABC_sbc_TM0202"/>
</dbReference>
<keyword evidence="4" id="KW-1185">Reference proteome</keyword>
<evidence type="ECO:0000313" key="4">
    <source>
        <dbReference type="Proteomes" id="UP001623592"/>
    </source>
</evidence>
<gene>
    <name evidence="3" type="ORF">ACJDT4_03375</name>
</gene>
<name>A0ABW8TBX8_9CLOT</name>
<dbReference type="RefSeq" id="WP_406786117.1">
    <property type="nucleotide sequence ID" value="NZ_JBJIAA010000002.1"/>
</dbReference>
<proteinExistence type="predicted"/>
<dbReference type="SUPFAM" id="SSF53850">
    <property type="entry name" value="Periplasmic binding protein-like II"/>
    <property type="match status" value="1"/>
</dbReference>
<reference evidence="3 4" key="1">
    <citation type="submission" date="2024-11" db="EMBL/GenBank/DDBJ databases">
        <authorList>
            <person name="Heng Y.C."/>
            <person name="Lim A.C.H."/>
            <person name="Lee J.K.Y."/>
            <person name="Kittelmann S."/>
        </authorList>
    </citation>
    <scope>NUCLEOTIDE SEQUENCE [LARGE SCALE GENOMIC DNA]</scope>
    <source>
        <strain evidence="3 4">WILCCON 0114</strain>
    </source>
</reference>
<dbReference type="Pfam" id="PF09084">
    <property type="entry name" value="NMT1"/>
    <property type="match status" value="1"/>
</dbReference>